<feature type="non-terminal residue" evidence="4">
    <location>
        <position position="1"/>
    </location>
</feature>
<comment type="caution">
    <text evidence="4">The sequence shown here is derived from an EMBL/GenBank/DDBJ whole genome shotgun (WGS) entry which is preliminary data.</text>
</comment>
<dbReference type="AlphaFoldDB" id="A0AA41S1L5"/>
<gene>
    <name evidence="4" type="ORF">MKW94_012566</name>
</gene>
<dbReference type="GO" id="GO:0004357">
    <property type="term" value="F:glutamate-cysteine ligase activity"/>
    <property type="evidence" value="ECO:0007669"/>
    <property type="project" value="InterPro"/>
</dbReference>
<reference evidence="4" key="1">
    <citation type="submission" date="2022-03" db="EMBL/GenBank/DDBJ databases">
        <title>A functionally conserved STORR gene fusion in Papaver species that diverged 16.8 million years ago.</title>
        <authorList>
            <person name="Catania T."/>
        </authorList>
    </citation>
    <scope>NUCLEOTIDE SEQUENCE</scope>
    <source>
        <strain evidence="4">S-191538</strain>
    </source>
</reference>
<accession>A0AA41S1L5</accession>
<dbReference type="GO" id="GO:0006750">
    <property type="term" value="P:glutathione biosynthetic process"/>
    <property type="evidence" value="ECO:0007669"/>
    <property type="project" value="InterPro"/>
</dbReference>
<evidence type="ECO:0000256" key="2">
    <source>
        <dbReference type="ARBA" id="ARBA00022741"/>
    </source>
</evidence>
<keyword evidence="2" id="KW-0547">Nucleotide-binding</keyword>
<dbReference type="Gene3D" id="3.30.590.20">
    <property type="match status" value="1"/>
</dbReference>
<evidence type="ECO:0000256" key="1">
    <source>
        <dbReference type="ARBA" id="ARBA00022598"/>
    </source>
</evidence>
<dbReference type="PANTHER" id="PTHR34378:SF1">
    <property type="entry name" value="GLUTAMATE--CYSTEINE LIGASE, CHLOROPLASTIC"/>
    <property type="match status" value="1"/>
</dbReference>
<sequence>VPKRGLKTPFRDGMVNDVAQHIVQLAKDGLERRGHGESGFLDPLIEVVSEGVTHAEKLLEMYHGKWSNSVDPVFDELLF</sequence>
<name>A0AA41S1L5_PAPNU</name>
<evidence type="ECO:0000256" key="3">
    <source>
        <dbReference type="ARBA" id="ARBA00022840"/>
    </source>
</evidence>
<dbReference type="PANTHER" id="PTHR34378">
    <property type="entry name" value="GLUTAMATE--CYSTEINE LIGASE, CHLOROPLASTIC"/>
    <property type="match status" value="1"/>
</dbReference>
<evidence type="ECO:0008006" key="6">
    <source>
        <dbReference type="Google" id="ProtNLM"/>
    </source>
</evidence>
<proteinExistence type="predicted"/>
<dbReference type="InterPro" id="IPR035434">
    <property type="entry name" value="GCL_bact_plant"/>
</dbReference>
<dbReference type="EMBL" id="JAJJMA010060399">
    <property type="protein sequence ID" value="MCL7026715.1"/>
    <property type="molecule type" value="Genomic_DNA"/>
</dbReference>
<evidence type="ECO:0000313" key="5">
    <source>
        <dbReference type="Proteomes" id="UP001177140"/>
    </source>
</evidence>
<organism evidence="4 5">
    <name type="scientific">Papaver nudicaule</name>
    <name type="common">Iceland poppy</name>
    <dbReference type="NCBI Taxonomy" id="74823"/>
    <lineage>
        <taxon>Eukaryota</taxon>
        <taxon>Viridiplantae</taxon>
        <taxon>Streptophyta</taxon>
        <taxon>Embryophyta</taxon>
        <taxon>Tracheophyta</taxon>
        <taxon>Spermatophyta</taxon>
        <taxon>Magnoliopsida</taxon>
        <taxon>Ranunculales</taxon>
        <taxon>Papaveraceae</taxon>
        <taxon>Papaveroideae</taxon>
        <taxon>Papaver</taxon>
    </lineage>
</organism>
<keyword evidence="3" id="KW-0067">ATP-binding</keyword>
<keyword evidence="1" id="KW-0436">Ligase</keyword>
<evidence type="ECO:0000313" key="4">
    <source>
        <dbReference type="EMBL" id="MCL7026715.1"/>
    </source>
</evidence>
<protein>
    <recommendedName>
        <fullName evidence="6">Glutamate--cysteine ligase</fullName>
    </recommendedName>
</protein>
<dbReference type="Proteomes" id="UP001177140">
    <property type="component" value="Unassembled WGS sequence"/>
</dbReference>
<dbReference type="GO" id="GO:0005524">
    <property type="term" value="F:ATP binding"/>
    <property type="evidence" value="ECO:0007669"/>
    <property type="project" value="UniProtKB-KW"/>
</dbReference>
<keyword evidence="5" id="KW-1185">Reference proteome</keyword>